<feature type="transmembrane region" description="Helical" evidence="9">
    <location>
        <begin position="131"/>
        <end position="152"/>
    </location>
</feature>
<keyword evidence="12" id="KW-1185">Reference proteome</keyword>
<comment type="catalytic activity">
    <reaction evidence="1">
        <text>ATP + protein L-histidine = ADP + protein N-phospho-L-histidine.</text>
        <dbReference type="EC" id="2.7.13.3"/>
    </reaction>
</comment>
<dbReference type="OrthoDB" id="9815750at2"/>
<dbReference type="SUPFAM" id="SSF47384">
    <property type="entry name" value="Homodimeric domain of signal transducing histidine kinase"/>
    <property type="match status" value="1"/>
</dbReference>
<proteinExistence type="predicted"/>
<dbReference type="SMART" id="SM00388">
    <property type="entry name" value="HisKA"/>
    <property type="match status" value="1"/>
</dbReference>
<dbReference type="Pfam" id="PF02518">
    <property type="entry name" value="HATPase_c"/>
    <property type="match status" value="1"/>
</dbReference>
<evidence type="ECO:0000259" key="10">
    <source>
        <dbReference type="PROSITE" id="PS50109"/>
    </source>
</evidence>
<feature type="transmembrane region" description="Helical" evidence="9">
    <location>
        <begin position="6"/>
        <end position="23"/>
    </location>
</feature>
<dbReference type="EC" id="2.7.13.3" evidence="2"/>
<evidence type="ECO:0000256" key="6">
    <source>
        <dbReference type="ARBA" id="ARBA00022777"/>
    </source>
</evidence>
<keyword evidence="5" id="KW-0547">Nucleotide-binding</keyword>
<dbReference type="GO" id="GO:0005524">
    <property type="term" value="F:ATP binding"/>
    <property type="evidence" value="ECO:0007669"/>
    <property type="project" value="UniProtKB-KW"/>
</dbReference>
<dbReference type="Pfam" id="PF00512">
    <property type="entry name" value="HisKA"/>
    <property type="match status" value="1"/>
</dbReference>
<reference evidence="12" key="1">
    <citation type="submission" date="2016-09" db="EMBL/GenBank/DDBJ databases">
        <authorList>
            <person name="Varghese N."/>
            <person name="Submissions S."/>
        </authorList>
    </citation>
    <scope>NUCLEOTIDE SEQUENCE [LARGE SCALE GENOMIC DNA]</scope>
    <source>
        <strain evidence="12">25nlg</strain>
    </source>
</reference>
<accession>A0A1G6H3V3</accession>
<dbReference type="EMBL" id="FMYM01000002">
    <property type="protein sequence ID" value="SDB88605.1"/>
    <property type="molecule type" value="Genomic_DNA"/>
</dbReference>
<organism evidence="11 12">
    <name type="scientific">Shouchella lonarensis</name>
    <dbReference type="NCBI Taxonomy" id="1464122"/>
    <lineage>
        <taxon>Bacteria</taxon>
        <taxon>Bacillati</taxon>
        <taxon>Bacillota</taxon>
        <taxon>Bacilli</taxon>
        <taxon>Bacillales</taxon>
        <taxon>Bacillaceae</taxon>
        <taxon>Shouchella</taxon>
    </lineage>
</organism>
<feature type="domain" description="Histidine kinase" evidence="10">
    <location>
        <begin position="214"/>
        <end position="417"/>
    </location>
</feature>
<keyword evidence="9" id="KW-0812">Transmembrane</keyword>
<dbReference type="Proteomes" id="UP000242662">
    <property type="component" value="Unassembled WGS sequence"/>
</dbReference>
<evidence type="ECO:0000256" key="4">
    <source>
        <dbReference type="ARBA" id="ARBA00022679"/>
    </source>
</evidence>
<feature type="transmembrane region" description="Helical" evidence="9">
    <location>
        <begin position="59"/>
        <end position="75"/>
    </location>
</feature>
<dbReference type="SMART" id="SM00387">
    <property type="entry name" value="HATPase_c"/>
    <property type="match status" value="1"/>
</dbReference>
<evidence type="ECO:0000256" key="3">
    <source>
        <dbReference type="ARBA" id="ARBA00022553"/>
    </source>
</evidence>
<dbReference type="InterPro" id="IPR004358">
    <property type="entry name" value="Sig_transdc_His_kin-like_C"/>
</dbReference>
<feature type="transmembrane region" description="Helical" evidence="9">
    <location>
        <begin position="164"/>
        <end position="186"/>
    </location>
</feature>
<evidence type="ECO:0000256" key="5">
    <source>
        <dbReference type="ARBA" id="ARBA00022741"/>
    </source>
</evidence>
<evidence type="ECO:0000313" key="11">
    <source>
        <dbReference type="EMBL" id="SDB88605.1"/>
    </source>
</evidence>
<keyword evidence="6 11" id="KW-0418">Kinase</keyword>
<evidence type="ECO:0000313" key="12">
    <source>
        <dbReference type="Proteomes" id="UP000242662"/>
    </source>
</evidence>
<keyword evidence="9" id="KW-1133">Transmembrane helix</keyword>
<dbReference type="SUPFAM" id="SSF55874">
    <property type="entry name" value="ATPase domain of HSP90 chaperone/DNA topoisomerase II/histidine kinase"/>
    <property type="match status" value="1"/>
</dbReference>
<dbReference type="InterPro" id="IPR036890">
    <property type="entry name" value="HATPase_C_sf"/>
</dbReference>
<dbReference type="PROSITE" id="PS50109">
    <property type="entry name" value="HIS_KIN"/>
    <property type="match status" value="1"/>
</dbReference>
<dbReference type="Gene3D" id="3.30.565.10">
    <property type="entry name" value="Histidine kinase-like ATPase, C-terminal domain"/>
    <property type="match status" value="1"/>
</dbReference>
<evidence type="ECO:0000256" key="2">
    <source>
        <dbReference type="ARBA" id="ARBA00012438"/>
    </source>
</evidence>
<dbReference type="InterPro" id="IPR003661">
    <property type="entry name" value="HisK_dim/P_dom"/>
</dbReference>
<dbReference type="InterPro" id="IPR003594">
    <property type="entry name" value="HATPase_dom"/>
</dbReference>
<dbReference type="PRINTS" id="PR00344">
    <property type="entry name" value="BCTRLSENSOR"/>
</dbReference>
<dbReference type="Gene3D" id="1.10.287.130">
    <property type="match status" value="1"/>
</dbReference>
<keyword evidence="7" id="KW-0067">ATP-binding</keyword>
<dbReference type="CDD" id="cd00082">
    <property type="entry name" value="HisKA"/>
    <property type="match status" value="1"/>
</dbReference>
<protein>
    <recommendedName>
        <fullName evidence="2">histidine kinase</fullName>
        <ecNumber evidence="2">2.7.13.3</ecNumber>
    </recommendedName>
</protein>
<dbReference type="PANTHER" id="PTHR43065:SF46">
    <property type="entry name" value="C4-DICARBOXYLATE TRANSPORT SENSOR PROTEIN DCTB"/>
    <property type="match status" value="1"/>
</dbReference>
<keyword evidence="9" id="KW-0472">Membrane</keyword>
<evidence type="ECO:0000256" key="8">
    <source>
        <dbReference type="ARBA" id="ARBA00023012"/>
    </source>
</evidence>
<evidence type="ECO:0000256" key="1">
    <source>
        <dbReference type="ARBA" id="ARBA00000085"/>
    </source>
</evidence>
<keyword evidence="4" id="KW-0808">Transferase</keyword>
<keyword evidence="3" id="KW-0597">Phosphoprotein</keyword>
<dbReference type="InterPro" id="IPR005467">
    <property type="entry name" value="His_kinase_dom"/>
</dbReference>
<dbReference type="PANTHER" id="PTHR43065">
    <property type="entry name" value="SENSOR HISTIDINE KINASE"/>
    <property type="match status" value="1"/>
</dbReference>
<dbReference type="GO" id="GO:0000155">
    <property type="term" value="F:phosphorelay sensor kinase activity"/>
    <property type="evidence" value="ECO:0007669"/>
    <property type="project" value="InterPro"/>
</dbReference>
<sequence length="428" mass="47669">MVIIEKMVINIFVMLVPILLYILRSNGGFKEKKSFVMVISMSVAAYLCFRASIQDVLSFLAVCSLPILLAFFYGGRWAGWIVGMVSTVTCLFSYGIGCWSMFTQTLFVCFLCTTVISRFEQLQSKWLRVRFAFFIAFAALVSQIAIMFFSMTAGGEQVQLDGKVLSEVLLMLAVTSGIAFLLILLYESMRQREQLVAHILDVERCLTLGELASSIAHEIRNPLTVVKGCLELLDEKRKRSEYHDVIVNEITRAEEIIGDYVSVASPTIEPRGAVLVDENVRSVVSLFEAYARRRGLSLTYQCEHGLYVEAVGAKLKLALASVIKNAIEATESGGVVTITTYLKENKQVVYEIKDNGVGMTAQQLDKIGTTYFTTKESGTGFGTMISIKLIQEMGGQVTYESHYAEGTKVHIVFPLLKKGEVSQQREEE</sequence>
<dbReference type="AlphaFoldDB" id="A0A1G6H3V3"/>
<name>A0A1G6H3V3_9BACI</name>
<dbReference type="InterPro" id="IPR036097">
    <property type="entry name" value="HisK_dim/P_sf"/>
</dbReference>
<feature type="transmembrane region" description="Helical" evidence="9">
    <location>
        <begin position="35"/>
        <end position="53"/>
    </location>
</feature>
<gene>
    <name evidence="11" type="ORF">SAMN05421737_102289</name>
</gene>
<evidence type="ECO:0000256" key="7">
    <source>
        <dbReference type="ARBA" id="ARBA00022840"/>
    </source>
</evidence>
<evidence type="ECO:0000256" key="9">
    <source>
        <dbReference type="SAM" id="Phobius"/>
    </source>
</evidence>
<dbReference type="STRING" id="1464122.SAMN05421737_102289"/>
<keyword evidence="8" id="KW-0902">Two-component regulatory system</keyword>